<dbReference type="GO" id="GO:0030246">
    <property type="term" value="F:carbohydrate binding"/>
    <property type="evidence" value="ECO:0007669"/>
    <property type="project" value="UniProtKB-KW"/>
</dbReference>
<dbReference type="OrthoDB" id="166585at2759"/>
<keyword evidence="5" id="KW-1185">Reference proteome</keyword>
<comment type="similarity">
    <text evidence="2">Belongs to the tectonin family.</text>
</comment>
<dbReference type="InParanoid" id="W5MRE4"/>
<feature type="signal peptide" evidence="3">
    <location>
        <begin position="1"/>
        <end position="31"/>
    </location>
</feature>
<reference evidence="4" key="3">
    <citation type="submission" date="2025-09" db="UniProtKB">
        <authorList>
            <consortium name="Ensembl"/>
        </authorList>
    </citation>
    <scope>IDENTIFICATION</scope>
</reference>
<dbReference type="GeneTree" id="ENSGT00510000047886"/>
<dbReference type="PANTHER" id="PTHR23250:SF3">
    <property type="entry name" value="FISH-EGG LECTIN-LIKE ISOFORM X1-RELATED"/>
    <property type="match status" value="1"/>
</dbReference>
<name>W5MRE4_LEPOC</name>
<evidence type="ECO:0000256" key="2">
    <source>
        <dbReference type="ARBA" id="ARBA00038331"/>
    </source>
</evidence>
<dbReference type="eggNOG" id="ENOG502S0FI">
    <property type="taxonomic scope" value="Eukaryota"/>
</dbReference>
<evidence type="ECO:0000313" key="4">
    <source>
        <dbReference type="Ensembl" id="ENSLOCP00000010953.1"/>
    </source>
</evidence>
<dbReference type="Ensembl" id="ENSLOCT00000010969.1">
    <property type="protein sequence ID" value="ENSLOCP00000010953.1"/>
    <property type="gene ID" value="ENSLOCG00000008991.1"/>
</dbReference>
<dbReference type="InterPro" id="IPR006624">
    <property type="entry name" value="Beta-propeller_rpt_TECPR"/>
</dbReference>
<evidence type="ECO:0000256" key="1">
    <source>
        <dbReference type="ARBA" id="ARBA00022734"/>
    </source>
</evidence>
<proteinExistence type="inferred from homology"/>
<reference evidence="4" key="2">
    <citation type="submission" date="2025-08" db="UniProtKB">
        <authorList>
            <consortium name="Ensembl"/>
        </authorList>
    </citation>
    <scope>IDENTIFICATION</scope>
</reference>
<dbReference type="InterPro" id="IPR051513">
    <property type="entry name" value="Tectonin_beta-prop"/>
</dbReference>
<reference evidence="5" key="1">
    <citation type="submission" date="2011-12" db="EMBL/GenBank/DDBJ databases">
        <title>The Draft Genome of Lepisosteus oculatus.</title>
        <authorList>
            <consortium name="The Broad Institute Genome Assembly &amp; Analysis Group"/>
            <consortium name="Computational R&amp;D Group"/>
            <consortium name="and Sequencing Platform"/>
            <person name="Di Palma F."/>
            <person name="Alfoldi J."/>
            <person name="Johnson J."/>
            <person name="Berlin A."/>
            <person name="Gnerre S."/>
            <person name="Jaffe D."/>
            <person name="MacCallum I."/>
            <person name="Young S."/>
            <person name="Walker B.J."/>
            <person name="Lander E.S."/>
            <person name="Lindblad-Toh K."/>
        </authorList>
    </citation>
    <scope>NUCLEOTIDE SEQUENCE [LARGE SCALE GENOMIC DNA]</scope>
</reference>
<dbReference type="Proteomes" id="UP000018468">
    <property type="component" value="Linkage group LG24"/>
</dbReference>
<dbReference type="SMART" id="SM00706">
    <property type="entry name" value="TECPR"/>
    <property type="match status" value="6"/>
</dbReference>
<accession>W5MRE4</accession>
<evidence type="ECO:0000313" key="5">
    <source>
        <dbReference type="Proteomes" id="UP000018468"/>
    </source>
</evidence>
<evidence type="ECO:0000256" key="3">
    <source>
        <dbReference type="SAM" id="SignalP"/>
    </source>
</evidence>
<dbReference type="GeneID" id="102697916"/>
<keyword evidence="1" id="KW-0430">Lectin</keyword>
<dbReference type="FunCoup" id="W5MRE4">
    <property type="interactions" value="10"/>
</dbReference>
<dbReference type="Bgee" id="ENSLOCG00000008991">
    <property type="expression patterns" value="Expressed in ovary and 6 other cell types or tissues"/>
</dbReference>
<dbReference type="PANTHER" id="PTHR23250">
    <property type="entry name" value="DYSFERLIN-RELATED"/>
    <property type="match status" value="1"/>
</dbReference>
<dbReference type="EMBL" id="AHAT01028025">
    <property type="status" value="NOT_ANNOTATED_CDS"/>
    <property type="molecule type" value="Genomic_DNA"/>
</dbReference>
<dbReference type="KEGG" id="loc:102697916"/>
<organism evidence="4 5">
    <name type="scientific">Lepisosteus oculatus</name>
    <name type="common">Spotted gar</name>
    <dbReference type="NCBI Taxonomy" id="7918"/>
    <lineage>
        <taxon>Eukaryota</taxon>
        <taxon>Metazoa</taxon>
        <taxon>Chordata</taxon>
        <taxon>Craniata</taxon>
        <taxon>Vertebrata</taxon>
        <taxon>Euteleostomi</taxon>
        <taxon>Actinopterygii</taxon>
        <taxon>Neopterygii</taxon>
        <taxon>Holostei</taxon>
        <taxon>Semionotiformes</taxon>
        <taxon>Lepisosteidae</taxon>
        <taxon>Lepisosteus</taxon>
    </lineage>
</organism>
<dbReference type="AlphaFoldDB" id="W5MRE4"/>
<sequence>MRFVGSLINMEGRGCVLCLLVGCLLVSVAGALQCRAVPGSLKQIDAGAGRVCGVDNADNLVSYQGNSWVSLAMKGKHVSVGPAGLWSVSLASLVFKWLGGRWIRVQPGSLIQIDAGGDKFVVGVNAANSIFCLNSGPVLHYAGLGNIPWINVAGSLKYYSCGPFGCWGVNRLDQIFVKLDVSGDSCRGSDRWYPIQGSLSLVEVGSDGSVYGVNRNGVVFKRVGIDACNPFGSRWWALRAAGVARHVSYDRGILWIVCKDGRVQRCQV</sequence>
<feature type="chain" id="PRO_5004866676" evidence="3">
    <location>
        <begin position="32"/>
        <end position="268"/>
    </location>
</feature>
<protein>
    <submittedName>
        <fullName evidence="4">Fish-egg lectin-like</fullName>
    </submittedName>
</protein>
<dbReference type="HOGENOM" id="CLU_1102488_0_0_1"/>
<dbReference type="OMA" id="CTEIPNP"/>
<dbReference type="Pfam" id="PF19193">
    <property type="entry name" value="Tectonin"/>
    <property type="match status" value="1"/>
</dbReference>
<keyword evidence="3" id="KW-0732">Signal</keyword>